<dbReference type="Gramene" id="VVA31783">
    <property type="protein sequence ID" value="VVA31783"/>
    <property type="gene ID" value="Prudul26B017727"/>
</dbReference>
<evidence type="ECO:0000313" key="1">
    <source>
        <dbReference type="EMBL" id="VVA31783.1"/>
    </source>
</evidence>
<reference evidence="2" key="1">
    <citation type="journal article" date="2020" name="Plant J.">
        <title>Transposons played a major role in the diversification between the closely related almond and peach genomes: results from the almond genome sequence.</title>
        <authorList>
            <person name="Alioto T."/>
            <person name="Alexiou K.G."/>
            <person name="Bardil A."/>
            <person name="Barteri F."/>
            <person name="Castanera R."/>
            <person name="Cruz F."/>
            <person name="Dhingra A."/>
            <person name="Duval H."/>
            <person name="Fernandez I Marti A."/>
            <person name="Frias L."/>
            <person name="Galan B."/>
            <person name="Garcia J.L."/>
            <person name="Howad W."/>
            <person name="Gomez-Garrido J."/>
            <person name="Gut M."/>
            <person name="Julca I."/>
            <person name="Morata J."/>
            <person name="Puigdomenech P."/>
            <person name="Ribeca P."/>
            <person name="Rubio Cabetas M.J."/>
            <person name="Vlasova A."/>
            <person name="Wirthensohn M."/>
            <person name="Garcia-Mas J."/>
            <person name="Gabaldon T."/>
            <person name="Casacuberta J.M."/>
            <person name="Arus P."/>
        </authorList>
    </citation>
    <scope>NUCLEOTIDE SEQUENCE [LARGE SCALE GENOMIC DNA]</scope>
    <source>
        <strain evidence="2">cv. Texas</strain>
    </source>
</reference>
<organism evidence="1 2">
    <name type="scientific">Prunus dulcis</name>
    <name type="common">Almond</name>
    <name type="synonym">Amygdalus dulcis</name>
    <dbReference type="NCBI Taxonomy" id="3755"/>
    <lineage>
        <taxon>Eukaryota</taxon>
        <taxon>Viridiplantae</taxon>
        <taxon>Streptophyta</taxon>
        <taxon>Embryophyta</taxon>
        <taxon>Tracheophyta</taxon>
        <taxon>Spermatophyta</taxon>
        <taxon>Magnoliopsida</taxon>
        <taxon>eudicotyledons</taxon>
        <taxon>Gunneridae</taxon>
        <taxon>Pentapetalae</taxon>
        <taxon>rosids</taxon>
        <taxon>fabids</taxon>
        <taxon>Rosales</taxon>
        <taxon>Rosaceae</taxon>
        <taxon>Amygdaloideae</taxon>
        <taxon>Amygdaleae</taxon>
        <taxon>Prunus</taxon>
    </lineage>
</organism>
<proteinExistence type="predicted"/>
<sequence length="67" mass="7025">MGVSDDDHARGAMHQSMETYKGKFIPATASAIKGLEKVRVKGLGLGADKVCVICMEGFEVGLGADKV</sequence>
<dbReference type="InParanoid" id="A0A5E4FWD1"/>
<dbReference type="AlphaFoldDB" id="A0A5E4FWD1"/>
<gene>
    <name evidence="1" type="ORF">ALMOND_2B017727</name>
</gene>
<name>A0A5E4FWD1_PRUDU</name>
<dbReference type="Proteomes" id="UP000327085">
    <property type="component" value="Chromosome 7"/>
</dbReference>
<dbReference type="EMBL" id="CABIKO010000227">
    <property type="protein sequence ID" value="VVA31783.1"/>
    <property type="molecule type" value="Genomic_DNA"/>
</dbReference>
<protein>
    <submittedName>
        <fullName evidence="1">PREDICTED: PRUPE_3G297500</fullName>
    </submittedName>
</protein>
<accession>A0A5E4FWD1</accession>
<evidence type="ECO:0000313" key="2">
    <source>
        <dbReference type="Proteomes" id="UP000327085"/>
    </source>
</evidence>